<evidence type="ECO:0000313" key="1">
    <source>
        <dbReference type="EMBL" id="CAB4995166.1"/>
    </source>
</evidence>
<reference evidence="1" key="1">
    <citation type="submission" date="2020-05" db="EMBL/GenBank/DDBJ databases">
        <authorList>
            <person name="Chiriac C."/>
            <person name="Salcher M."/>
            <person name="Ghai R."/>
            <person name="Kavagutti S V."/>
        </authorList>
    </citation>
    <scope>NUCLEOTIDE SEQUENCE</scope>
</reference>
<sequence length="92" mass="9816">MTPNASLDRGFSLAVVQAHRALPMIGLVSRAIIGQHGLGRTHAAVVKDDLAGFTIEAEIPVPYQADGEFLGESTKLRFTHHAKALNIVMPTA</sequence>
<dbReference type="AlphaFoldDB" id="A0A6J7NPW8"/>
<protein>
    <submittedName>
        <fullName evidence="1">Unannotated protein</fullName>
    </submittedName>
</protein>
<organism evidence="1">
    <name type="scientific">freshwater metagenome</name>
    <dbReference type="NCBI Taxonomy" id="449393"/>
    <lineage>
        <taxon>unclassified sequences</taxon>
        <taxon>metagenomes</taxon>
        <taxon>ecological metagenomes</taxon>
    </lineage>
</organism>
<dbReference type="InterPro" id="IPR016064">
    <property type="entry name" value="NAD/diacylglycerol_kinase_sf"/>
</dbReference>
<accession>A0A6J7NPW8</accession>
<dbReference type="Gene3D" id="2.60.200.40">
    <property type="match status" value="1"/>
</dbReference>
<name>A0A6J7NPW8_9ZZZZ</name>
<dbReference type="EMBL" id="CAFBOR010000174">
    <property type="protein sequence ID" value="CAB4995166.1"/>
    <property type="molecule type" value="Genomic_DNA"/>
</dbReference>
<dbReference type="SUPFAM" id="SSF111331">
    <property type="entry name" value="NAD kinase/diacylglycerol kinase-like"/>
    <property type="match status" value="1"/>
</dbReference>
<gene>
    <name evidence="1" type="ORF">UFOPK3974_01168</name>
</gene>
<proteinExistence type="predicted"/>